<feature type="transmembrane region" description="Helical" evidence="6">
    <location>
        <begin position="39"/>
        <end position="64"/>
    </location>
</feature>
<keyword evidence="5 6" id="KW-0472">Membrane</keyword>
<organism evidence="7 8">
    <name type="scientific">Kroppenstedtia pulmonis</name>
    <dbReference type="NCBI Taxonomy" id="1380685"/>
    <lineage>
        <taxon>Bacteria</taxon>
        <taxon>Bacillati</taxon>
        <taxon>Bacillota</taxon>
        <taxon>Bacilli</taxon>
        <taxon>Bacillales</taxon>
        <taxon>Thermoactinomycetaceae</taxon>
        <taxon>Kroppenstedtia</taxon>
    </lineage>
</organism>
<evidence type="ECO:0000313" key="7">
    <source>
        <dbReference type="EMBL" id="QKG85532.1"/>
    </source>
</evidence>
<evidence type="ECO:0000256" key="3">
    <source>
        <dbReference type="ARBA" id="ARBA00022692"/>
    </source>
</evidence>
<evidence type="ECO:0000256" key="2">
    <source>
        <dbReference type="ARBA" id="ARBA00022475"/>
    </source>
</evidence>
<proteinExistence type="predicted"/>
<evidence type="ECO:0000256" key="5">
    <source>
        <dbReference type="ARBA" id="ARBA00023136"/>
    </source>
</evidence>
<reference evidence="7 8" key="1">
    <citation type="submission" date="2020-01" db="EMBL/GenBank/DDBJ databases">
        <authorList>
            <person name="Gulvik C.A."/>
            <person name="Batra D.G."/>
        </authorList>
    </citation>
    <scope>NUCLEOTIDE SEQUENCE [LARGE SCALE GENOMIC DNA]</scope>
    <source>
        <strain evidence="7 8">W9323</strain>
    </source>
</reference>
<dbReference type="KEGG" id="kpul:GXN76_14435"/>
<dbReference type="PANTHER" id="PTHR30086">
    <property type="entry name" value="ARGININE EXPORTER PROTEIN ARGO"/>
    <property type="match status" value="1"/>
</dbReference>
<name>A0A7D4BGZ8_9BACL</name>
<evidence type="ECO:0000256" key="4">
    <source>
        <dbReference type="ARBA" id="ARBA00022989"/>
    </source>
</evidence>
<dbReference type="PANTHER" id="PTHR30086:SF20">
    <property type="entry name" value="ARGININE EXPORTER PROTEIN ARGO-RELATED"/>
    <property type="match status" value="1"/>
</dbReference>
<evidence type="ECO:0000256" key="6">
    <source>
        <dbReference type="SAM" id="Phobius"/>
    </source>
</evidence>
<dbReference type="RefSeq" id="WP_173224269.1">
    <property type="nucleotide sequence ID" value="NZ_CP048104.1"/>
</dbReference>
<accession>A0A7D4BGZ8</accession>
<keyword evidence="2" id="KW-1003">Cell membrane</keyword>
<feature type="transmembrane region" description="Helical" evidence="6">
    <location>
        <begin position="70"/>
        <end position="91"/>
    </location>
</feature>
<comment type="subcellular location">
    <subcellularLocation>
        <location evidence="1">Cell membrane</location>
        <topology evidence="1">Multi-pass membrane protein</topology>
    </subcellularLocation>
</comment>
<dbReference type="GO" id="GO:0005886">
    <property type="term" value="C:plasma membrane"/>
    <property type="evidence" value="ECO:0007669"/>
    <property type="project" value="UniProtKB-SubCell"/>
</dbReference>
<evidence type="ECO:0000256" key="1">
    <source>
        <dbReference type="ARBA" id="ARBA00004651"/>
    </source>
</evidence>
<dbReference type="AlphaFoldDB" id="A0A7D4BGZ8"/>
<keyword evidence="3 6" id="KW-0812">Transmembrane</keyword>
<dbReference type="EMBL" id="CP048104">
    <property type="protein sequence ID" value="QKG85532.1"/>
    <property type="molecule type" value="Genomic_DNA"/>
</dbReference>
<dbReference type="GO" id="GO:0015171">
    <property type="term" value="F:amino acid transmembrane transporter activity"/>
    <property type="evidence" value="ECO:0007669"/>
    <property type="project" value="TreeGrafter"/>
</dbReference>
<keyword evidence="8" id="KW-1185">Reference proteome</keyword>
<feature type="transmembrane region" description="Helical" evidence="6">
    <location>
        <begin position="6"/>
        <end position="27"/>
    </location>
</feature>
<dbReference type="InterPro" id="IPR001123">
    <property type="entry name" value="LeuE-type"/>
</dbReference>
<feature type="transmembrane region" description="Helical" evidence="6">
    <location>
        <begin position="111"/>
        <end position="133"/>
    </location>
</feature>
<keyword evidence="4 6" id="KW-1133">Transmembrane helix</keyword>
<gene>
    <name evidence="7" type="ORF">GXN76_14435</name>
</gene>
<sequence>MSAAILHGVLLAFGLILPLGAQNVFVFNQGVSQPTFKGAIPVVITASLCDTLLIISAVLGVSVIVLSVPVLQTVIFSIGLLFLLYMGWSIWKSEPANLNQKEEAMSPKKQIMFAMSVSLLNPHAILDTIGVIGTSSLRYTGPEKIGFTATCIVISWLWFLGLAISGKIVGNLDTGGKLLKVINKVSATIIWGVALYIVIELYNMLKELSVVLPVM</sequence>
<protein>
    <submittedName>
        <fullName evidence="7">Amino acid transporter</fullName>
    </submittedName>
</protein>
<dbReference type="Proteomes" id="UP000503088">
    <property type="component" value="Chromosome"/>
</dbReference>
<evidence type="ECO:0000313" key="8">
    <source>
        <dbReference type="Proteomes" id="UP000503088"/>
    </source>
</evidence>
<dbReference type="Pfam" id="PF01810">
    <property type="entry name" value="LysE"/>
    <property type="match status" value="1"/>
</dbReference>
<feature type="transmembrane region" description="Helical" evidence="6">
    <location>
        <begin position="145"/>
        <end position="164"/>
    </location>
</feature>
<feature type="transmembrane region" description="Helical" evidence="6">
    <location>
        <begin position="185"/>
        <end position="205"/>
    </location>
</feature>